<keyword evidence="6" id="KW-0472">Membrane</keyword>
<dbReference type="Proteomes" id="UP000198575">
    <property type="component" value="Unassembled WGS sequence"/>
</dbReference>
<comment type="subcellular location">
    <subcellularLocation>
        <location evidence="1">Cell outer membrane</location>
        <topology evidence="1">Multi-pass membrane protein</topology>
    </subcellularLocation>
</comment>
<feature type="signal peptide" evidence="8">
    <location>
        <begin position="1"/>
        <end position="22"/>
    </location>
</feature>
<evidence type="ECO:0000256" key="7">
    <source>
        <dbReference type="ARBA" id="ARBA00023237"/>
    </source>
</evidence>
<evidence type="ECO:0000256" key="6">
    <source>
        <dbReference type="ARBA" id="ARBA00023136"/>
    </source>
</evidence>
<dbReference type="PANTHER" id="PTHR35093">
    <property type="entry name" value="OUTER MEMBRANE PROTEIN NMB0088-RELATED"/>
    <property type="match status" value="1"/>
</dbReference>
<dbReference type="Pfam" id="PF03349">
    <property type="entry name" value="Toluene_X"/>
    <property type="match status" value="1"/>
</dbReference>
<evidence type="ECO:0000256" key="2">
    <source>
        <dbReference type="ARBA" id="ARBA00008163"/>
    </source>
</evidence>
<name>A0A1I4Z025_9GAMM</name>
<feature type="chain" id="PRO_5011601428" evidence="8">
    <location>
        <begin position="23"/>
        <end position="422"/>
    </location>
</feature>
<organism evidence="9 10">
    <name type="scientific">Dokdonella immobilis</name>
    <dbReference type="NCBI Taxonomy" id="578942"/>
    <lineage>
        <taxon>Bacteria</taxon>
        <taxon>Pseudomonadati</taxon>
        <taxon>Pseudomonadota</taxon>
        <taxon>Gammaproteobacteria</taxon>
        <taxon>Lysobacterales</taxon>
        <taxon>Rhodanobacteraceae</taxon>
        <taxon>Dokdonella</taxon>
    </lineage>
</organism>
<dbReference type="PANTHER" id="PTHR35093:SF8">
    <property type="entry name" value="OUTER MEMBRANE PROTEIN NMB0088-RELATED"/>
    <property type="match status" value="1"/>
</dbReference>
<evidence type="ECO:0000313" key="9">
    <source>
        <dbReference type="EMBL" id="SFN43393.1"/>
    </source>
</evidence>
<keyword evidence="10" id="KW-1185">Reference proteome</keyword>
<gene>
    <name evidence="9" type="ORF">SAMN05216289_12140</name>
</gene>
<dbReference type="GO" id="GO:0015483">
    <property type="term" value="F:long-chain fatty acid transporting porin activity"/>
    <property type="evidence" value="ECO:0007669"/>
    <property type="project" value="TreeGrafter"/>
</dbReference>
<sequence length="422" mass="45322">MKKLLATAVALGLAGMAGNALAITDNEANASLPFSFSSPGARALGMGGAFIGLADDASAAYANPAGLTQLVSPEVSAEIRSVRTDTRWLDGGSLQYNGFNTSGLNYSSQNDTTSSLRSFSFVYPGERLSLAVYRYELVNYDSEFQSAGETYATADGLVTGTIFAYDVNTSIDVETYGVALGYKATDKLSFGVGLNYYLLDINSTTDRFTLEGVPVNREANLDGDGKVGLTLGARYAFNEWLSAGFSYRHAPELRYDAVLSVPGVVNDLFSVRTDLDIPDVIGLGLSYRPSDSWVINFDVNKVYYSQLTDNITSVFDQDPSLELVPLKLDDGTEVHLGAEYTFATTHPFSLRAGVWHDPAHELVYQGVPADIAINAATFSAGRGSQTHYSLGAGMAFSSFQIDLGADFSDTNDTFSMSGVFRF</sequence>
<evidence type="ECO:0000256" key="3">
    <source>
        <dbReference type="ARBA" id="ARBA00022452"/>
    </source>
</evidence>
<evidence type="ECO:0000256" key="4">
    <source>
        <dbReference type="ARBA" id="ARBA00022692"/>
    </source>
</evidence>
<evidence type="ECO:0000256" key="5">
    <source>
        <dbReference type="ARBA" id="ARBA00022729"/>
    </source>
</evidence>
<keyword evidence="5 8" id="KW-0732">Signal</keyword>
<protein>
    <submittedName>
        <fullName evidence="9">Long-chain fatty acid transport protein</fullName>
    </submittedName>
</protein>
<keyword evidence="3" id="KW-1134">Transmembrane beta strand</keyword>
<accession>A0A1I4Z025</accession>
<evidence type="ECO:0000256" key="8">
    <source>
        <dbReference type="SAM" id="SignalP"/>
    </source>
</evidence>
<comment type="similarity">
    <text evidence="2">Belongs to the OmpP1/FadL family.</text>
</comment>
<keyword evidence="7" id="KW-0998">Cell outer membrane</keyword>
<dbReference type="EMBL" id="FOVF01000021">
    <property type="protein sequence ID" value="SFN43393.1"/>
    <property type="molecule type" value="Genomic_DNA"/>
</dbReference>
<evidence type="ECO:0000313" key="10">
    <source>
        <dbReference type="Proteomes" id="UP000198575"/>
    </source>
</evidence>
<keyword evidence="4" id="KW-0812">Transmembrane</keyword>
<dbReference type="RefSeq" id="WP_092408899.1">
    <property type="nucleotide sequence ID" value="NZ_FOVF01000021.1"/>
</dbReference>
<proteinExistence type="inferred from homology"/>
<dbReference type="SUPFAM" id="SSF56935">
    <property type="entry name" value="Porins"/>
    <property type="match status" value="1"/>
</dbReference>
<dbReference type="OrthoDB" id="19849at2"/>
<evidence type="ECO:0000256" key="1">
    <source>
        <dbReference type="ARBA" id="ARBA00004571"/>
    </source>
</evidence>
<dbReference type="Gene3D" id="2.40.160.60">
    <property type="entry name" value="Outer membrane protein transport protein (OMPP1/FadL/TodX)"/>
    <property type="match status" value="1"/>
</dbReference>
<reference evidence="9 10" key="1">
    <citation type="submission" date="2016-10" db="EMBL/GenBank/DDBJ databases">
        <authorList>
            <person name="de Groot N.N."/>
        </authorList>
    </citation>
    <scope>NUCLEOTIDE SEQUENCE [LARGE SCALE GENOMIC DNA]</scope>
    <source>
        <strain evidence="9 10">CGMCC 1.7659</strain>
    </source>
</reference>
<dbReference type="InterPro" id="IPR005017">
    <property type="entry name" value="OMPP1/FadL/TodX"/>
</dbReference>
<dbReference type="GO" id="GO:0009279">
    <property type="term" value="C:cell outer membrane"/>
    <property type="evidence" value="ECO:0007669"/>
    <property type="project" value="UniProtKB-SubCell"/>
</dbReference>
<dbReference type="AlphaFoldDB" id="A0A1I4Z025"/>